<dbReference type="EMBL" id="WUUL01000001">
    <property type="protein sequence ID" value="MXQ52528.1"/>
    <property type="molecule type" value="Genomic_DNA"/>
</dbReference>
<keyword evidence="2" id="KW-0815">Transposition</keyword>
<evidence type="ECO:0000256" key="2">
    <source>
        <dbReference type="ARBA" id="ARBA00022578"/>
    </source>
</evidence>
<evidence type="ECO:0000259" key="5">
    <source>
        <dbReference type="Pfam" id="PF01526"/>
    </source>
</evidence>
<organism evidence="7 8">
    <name type="scientific">Shimazuella alba</name>
    <dbReference type="NCBI Taxonomy" id="2690964"/>
    <lineage>
        <taxon>Bacteria</taxon>
        <taxon>Bacillati</taxon>
        <taxon>Bacillota</taxon>
        <taxon>Bacilli</taxon>
        <taxon>Bacillales</taxon>
        <taxon>Thermoactinomycetaceae</taxon>
        <taxon>Shimazuella</taxon>
    </lineage>
</organism>
<evidence type="ECO:0000256" key="1">
    <source>
        <dbReference type="ARBA" id="ARBA00009402"/>
    </source>
</evidence>
<keyword evidence="3" id="KW-0238">DNA-binding</keyword>
<dbReference type="Pfam" id="PF13700">
    <property type="entry name" value="DUF4158"/>
    <property type="match status" value="1"/>
</dbReference>
<gene>
    <name evidence="7" type="ORF">GSM42_01915</name>
</gene>
<reference evidence="7 8" key="1">
    <citation type="submission" date="2019-12" db="EMBL/GenBank/DDBJ databases">
        <title>Whole-genome analyses of novel actinobacteria.</title>
        <authorList>
            <person name="Sahin N."/>
            <person name="Saygin H."/>
        </authorList>
    </citation>
    <scope>NUCLEOTIDE SEQUENCE [LARGE SCALE GENOMIC DNA]</scope>
    <source>
        <strain evidence="7 8">KC615</strain>
    </source>
</reference>
<comment type="similarity">
    <text evidence="1">Belongs to the transposase 7 family.</text>
</comment>
<dbReference type="GO" id="GO:0006313">
    <property type="term" value="P:DNA transposition"/>
    <property type="evidence" value="ECO:0007669"/>
    <property type="project" value="InterPro"/>
</dbReference>
<sequence length="1014" mass="117948">MPSIQETAYPRLKSNPTLKELDKLFSSTPEELIWSKGKTRNSFSQLGLLIMLKTFQCLNYFVPITDVPNVIIKHIGQGSGFDLPDQKKWESYHRSGTGIPQIAMIREYHKVKAFDNQARQVMFAAMENSVLEKDEKSDIINVAIDELVKHSYELPAFSTLVKAVDHVHAVAYRALYRYISDSLSNEEKEKLDALFQSKEASTYSDWHMIKQDPGRPTLDQIRKWISRKNWIGERHVGADFFQRLRIPPAKIERLAAEAKTLDAARMKEMEPYKRYALAVALLYAQFAQTIDDIGEMYTKRVASSENKSEKSLQELKEKREKQIDTLIATLRDTVVAYQSEGSAEQRLKALEKMIGGNRGQRVLENCENYLAYTGNNYFSFMWKHLKGHRSEMIRMLESLDLKSTNQNKGLEQAISFLLENKNKKAEWIPITRLDKKGKNKEDWEWVPLVDLSWIPEGWWRWISPHRQRSIYPKKINRRHFEACVFYQIRDDLKSGDLCIEGSEKYADYRKQLVSWEEYRENLQTFCEQAGLPTTAQAFKKQVYTMLEKTARRVDSSFPKNKAVTIRDGEPFITKLKKKKTSPLLKAVRKRIEEKMAPINVLDLLADTEYWLNWTRFFGPISGHDAKIDNPAERYITTTFCYGCNLGPTQTARSLGNMDRKHISWINERHVTEENIQKAIEWIINAYNKFILPKYWGTGASASADGTKWDLYEQNLLSENHIRHGGYGGLGYYHVSDTYIALFSHFIPCGVWEGVYILDILMKNQSDIQPNTLHSDTQGQNAPIFGLAYLLGIKLMPRIRNWKDLKFLRPSKDSTYKHIDELFSSSIDWKLIEDHYEDMLRVVMSIKAGRIHPSTILHKLSAYSRKNKLYQAFRESGFAIRVLFLLNYLSDEELRSTIQAATNKSESFNRFTKWLFFGGDGIIAENNREKQRKLIKYNHLVANCLIFYNVFQLTHILHEYMQEGNPLDEEVLSDLSPYLTFHVNRFGKYQLDSNRRPSDLEFNIPVSPSQFEEVS</sequence>
<evidence type="ECO:0000259" key="6">
    <source>
        <dbReference type="Pfam" id="PF13700"/>
    </source>
</evidence>
<name>A0A6I4VQ38_9BACL</name>
<dbReference type="Pfam" id="PF01526">
    <property type="entry name" value="DDE_Tnp_Tn3"/>
    <property type="match status" value="1"/>
</dbReference>
<dbReference type="GO" id="GO:0004803">
    <property type="term" value="F:transposase activity"/>
    <property type="evidence" value="ECO:0007669"/>
    <property type="project" value="InterPro"/>
</dbReference>
<proteinExistence type="inferred from homology"/>
<dbReference type="RefSeq" id="WP_160799541.1">
    <property type="nucleotide sequence ID" value="NZ_WUUL01000001.1"/>
</dbReference>
<evidence type="ECO:0000256" key="3">
    <source>
        <dbReference type="ARBA" id="ARBA00023125"/>
    </source>
</evidence>
<evidence type="ECO:0000256" key="4">
    <source>
        <dbReference type="ARBA" id="ARBA00023172"/>
    </source>
</evidence>
<dbReference type="InterPro" id="IPR025296">
    <property type="entry name" value="DUF4158"/>
</dbReference>
<dbReference type="AlphaFoldDB" id="A0A6I4VQ38"/>
<feature type="domain" description="Tn3 transposase DDE" evidence="5">
    <location>
        <begin position="602"/>
        <end position="988"/>
    </location>
</feature>
<evidence type="ECO:0000313" key="7">
    <source>
        <dbReference type="EMBL" id="MXQ52528.1"/>
    </source>
</evidence>
<accession>A0A6I4VQ38</accession>
<keyword evidence="4" id="KW-0233">DNA recombination</keyword>
<keyword evidence="8" id="KW-1185">Reference proteome</keyword>
<comment type="caution">
    <text evidence="7">The sequence shown here is derived from an EMBL/GenBank/DDBJ whole genome shotgun (WGS) entry which is preliminary data.</text>
</comment>
<evidence type="ECO:0000313" key="8">
    <source>
        <dbReference type="Proteomes" id="UP000430692"/>
    </source>
</evidence>
<dbReference type="InterPro" id="IPR047653">
    <property type="entry name" value="Tn3-like_transpos"/>
</dbReference>
<protein>
    <submittedName>
        <fullName evidence="7">Tn3 family transposase</fullName>
    </submittedName>
</protein>
<dbReference type="InterPro" id="IPR002513">
    <property type="entry name" value="Tn3_Tnp_DDE_dom"/>
</dbReference>
<feature type="domain" description="DUF4158" evidence="6">
    <location>
        <begin position="3"/>
        <end position="166"/>
    </location>
</feature>
<dbReference type="NCBIfam" id="NF033527">
    <property type="entry name" value="transpos_Tn3"/>
    <property type="match status" value="1"/>
</dbReference>
<dbReference type="Proteomes" id="UP000430692">
    <property type="component" value="Unassembled WGS sequence"/>
</dbReference>
<dbReference type="GO" id="GO:0003677">
    <property type="term" value="F:DNA binding"/>
    <property type="evidence" value="ECO:0007669"/>
    <property type="project" value="UniProtKB-KW"/>
</dbReference>